<dbReference type="Gene3D" id="3.30.70.330">
    <property type="match status" value="2"/>
</dbReference>
<accession>A0A7R9GBA2</accession>
<dbReference type="PANTHER" id="PTHR48033">
    <property type="entry name" value="RNA-BINDING (RRM/RBD/RNP MOTIFS) FAMILY PROTEIN"/>
    <property type="match status" value="1"/>
</dbReference>
<dbReference type="AlphaFoldDB" id="A0A7R9GBA2"/>
<feature type="region of interest" description="Disordered" evidence="5">
    <location>
        <begin position="1"/>
        <end position="27"/>
    </location>
</feature>
<dbReference type="EMBL" id="OA882597">
    <property type="protein sequence ID" value="CAD7276138.1"/>
    <property type="molecule type" value="Genomic_DNA"/>
</dbReference>
<keyword evidence="3" id="KW-0539">Nucleus</keyword>
<dbReference type="PROSITE" id="PS50102">
    <property type="entry name" value="RRM"/>
    <property type="match status" value="2"/>
</dbReference>
<sequence>MEAQQGEEVANGVAMEHSGTDHAKAGEEDDRKLFIGGLSWETTEDNLKDFFSKYGEIENVNLKTDPNTGRSRGFAFVVFKAVDSVENVLNAGDLTIQSKKVEAKRAKARQGKVFVGGLPAELSEDEIKAHFGSFGKIAQMEMPFDKVRNQRKGFCFITFENESAMKELLRNPKQTLGGKEVDVKKATPRNDQMGFGGGPGFMRGGPRGAPRGGMMRGGVRGAPRGGPRGGGWGTGTPVMTTAAMAGATGTKLEAEVMRVMDRQLAAAEFEVLPAAPVVGVHEAPVAINPTKTLLPGVRETFFSYNSPAYFCLRACLPLEKRRSSNCCTSALDPTLVS</sequence>
<comment type="subcellular location">
    <subcellularLocation>
        <location evidence="1">Nucleus</location>
    </subcellularLocation>
</comment>
<keyword evidence="2 4" id="KW-0694">RNA-binding</keyword>
<feature type="domain" description="RRM" evidence="6">
    <location>
        <begin position="31"/>
        <end position="108"/>
    </location>
</feature>
<feature type="compositionally biased region" description="Gly residues" evidence="5">
    <location>
        <begin position="194"/>
        <end position="211"/>
    </location>
</feature>
<evidence type="ECO:0000256" key="4">
    <source>
        <dbReference type="PROSITE-ProRule" id="PRU00176"/>
    </source>
</evidence>
<evidence type="ECO:0000256" key="5">
    <source>
        <dbReference type="SAM" id="MobiDB-lite"/>
    </source>
</evidence>
<protein>
    <recommendedName>
        <fullName evidence="6">RRM domain-containing protein</fullName>
    </recommendedName>
</protein>
<dbReference type="InterPro" id="IPR012677">
    <property type="entry name" value="Nucleotide-bd_a/b_plait_sf"/>
</dbReference>
<organism evidence="7">
    <name type="scientific">Notodromas monacha</name>
    <dbReference type="NCBI Taxonomy" id="399045"/>
    <lineage>
        <taxon>Eukaryota</taxon>
        <taxon>Metazoa</taxon>
        <taxon>Ecdysozoa</taxon>
        <taxon>Arthropoda</taxon>
        <taxon>Crustacea</taxon>
        <taxon>Oligostraca</taxon>
        <taxon>Ostracoda</taxon>
        <taxon>Podocopa</taxon>
        <taxon>Podocopida</taxon>
        <taxon>Cypridocopina</taxon>
        <taxon>Cypridoidea</taxon>
        <taxon>Cyprididae</taxon>
        <taxon>Notodromas</taxon>
    </lineage>
</organism>
<evidence type="ECO:0000313" key="7">
    <source>
        <dbReference type="EMBL" id="CAD7276138.1"/>
    </source>
</evidence>
<dbReference type="GO" id="GO:0003723">
    <property type="term" value="F:RNA binding"/>
    <property type="evidence" value="ECO:0007669"/>
    <property type="project" value="UniProtKB-UniRule"/>
</dbReference>
<evidence type="ECO:0000256" key="2">
    <source>
        <dbReference type="ARBA" id="ARBA00022884"/>
    </source>
</evidence>
<dbReference type="GO" id="GO:0005654">
    <property type="term" value="C:nucleoplasm"/>
    <property type="evidence" value="ECO:0007669"/>
    <property type="project" value="TreeGrafter"/>
</dbReference>
<dbReference type="InterPro" id="IPR035979">
    <property type="entry name" value="RBD_domain_sf"/>
</dbReference>
<evidence type="ECO:0000256" key="1">
    <source>
        <dbReference type="ARBA" id="ARBA00004123"/>
    </source>
</evidence>
<dbReference type="GO" id="GO:0000785">
    <property type="term" value="C:chromatin"/>
    <property type="evidence" value="ECO:0007669"/>
    <property type="project" value="TreeGrafter"/>
</dbReference>
<feature type="domain" description="RRM" evidence="6">
    <location>
        <begin position="111"/>
        <end position="188"/>
    </location>
</feature>
<dbReference type="InterPro" id="IPR000504">
    <property type="entry name" value="RRM_dom"/>
</dbReference>
<keyword evidence="8" id="KW-1185">Reference proteome</keyword>
<proteinExistence type="predicted"/>
<feature type="region of interest" description="Disordered" evidence="5">
    <location>
        <begin position="188"/>
        <end position="211"/>
    </location>
</feature>
<dbReference type="SMART" id="SM00360">
    <property type="entry name" value="RRM"/>
    <property type="match status" value="2"/>
</dbReference>
<dbReference type="Proteomes" id="UP000678499">
    <property type="component" value="Unassembled WGS sequence"/>
</dbReference>
<name>A0A7R9GBA2_9CRUS</name>
<reference evidence="7" key="1">
    <citation type="submission" date="2020-11" db="EMBL/GenBank/DDBJ databases">
        <authorList>
            <person name="Tran Van P."/>
        </authorList>
    </citation>
    <scope>NUCLEOTIDE SEQUENCE</scope>
</reference>
<dbReference type="GO" id="GO:0010468">
    <property type="term" value="P:regulation of gene expression"/>
    <property type="evidence" value="ECO:0007669"/>
    <property type="project" value="TreeGrafter"/>
</dbReference>
<feature type="compositionally biased region" description="Basic and acidic residues" evidence="5">
    <location>
        <begin position="18"/>
        <end position="27"/>
    </location>
</feature>
<dbReference type="Pfam" id="PF00076">
    <property type="entry name" value="RRM_1"/>
    <property type="match status" value="2"/>
</dbReference>
<dbReference type="SUPFAM" id="SSF54928">
    <property type="entry name" value="RNA-binding domain, RBD"/>
    <property type="match status" value="2"/>
</dbReference>
<evidence type="ECO:0000313" key="8">
    <source>
        <dbReference type="Proteomes" id="UP000678499"/>
    </source>
</evidence>
<evidence type="ECO:0000259" key="6">
    <source>
        <dbReference type="PROSITE" id="PS50102"/>
    </source>
</evidence>
<dbReference type="OrthoDB" id="1875751at2759"/>
<evidence type="ECO:0000256" key="3">
    <source>
        <dbReference type="ARBA" id="ARBA00023242"/>
    </source>
</evidence>
<dbReference type="PANTHER" id="PTHR48033:SF10">
    <property type="entry name" value="RNA-BINDING PROTEIN SQUID"/>
    <property type="match status" value="1"/>
</dbReference>
<dbReference type="EMBL" id="CAJPEX010000560">
    <property type="protein sequence ID" value="CAG0916290.1"/>
    <property type="molecule type" value="Genomic_DNA"/>
</dbReference>
<gene>
    <name evidence="7" type="ORF">NMOB1V02_LOCUS3914</name>
</gene>